<comment type="caution">
    <text evidence="2">The sequence shown here is derived from an EMBL/GenBank/DDBJ whole genome shotgun (WGS) entry which is preliminary data.</text>
</comment>
<dbReference type="GO" id="GO:0008270">
    <property type="term" value="F:zinc ion binding"/>
    <property type="evidence" value="ECO:0007669"/>
    <property type="project" value="InterPro"/>
</dbReference>
<evidence type="ECO:0000256" key="1">
    <source>
        <dbReference type="SAM" id="MobiDB-lite"/>
    </source>
</evidence>
<dbReference type="AlphaFoldDB" id="A0AAV3RSU1"/>
<accession>A0AAV3RSU1</accession>
<name>A0AAV3RSU1_LITER</name>
<organism evidence="2 3">
    <name type="scientific">Lithospermum erythrorhizon</name>
    <name type="common">Purple gromwell</name>
    <name type="synonym">Lithospermum officinale var. erythrorhizon</name>
    <dbReference type="NCBI Taxonomy" id="34254"/>
    <lineage>
        <taxon>Eukaryota</taxon>
        <taxon>Viridiplantae</taxon>
        <taxon>Streptophyta</taxon>
        <taxon>Embryophyta</taxon>
        <taxon>Tracheophyta</taxon>
        <taxon>Spermatophyta</taxon>
        <taxon>Magnoliopsida</taxon>
        <taxon>eudicotyledons</taxon>
        <taxon>Gunneridae</taxon>
        <taxon>Pentapetalae</taxon>
        <taxon>asterids</taxon>
        <taxon>lamiids</taxon>
        <taxon>Boraginales</taxon>
        <taxon>Boraginaceae</taxon>
        <taxon>Boraginoideae</taxon>
        <taxon>Lithospermeae</taxon>
        <taxon>Lithospermum</taxon>
    </lineage>
</organism>
<dbReference type="InterPro" id="IPR036875">
    <property type="entry name" value="Znf_CCHC_sf"/>
</dbReference>
<evidence type="ECO:0008006" key="4">
    <source>
        <dbReference type="Google" id="ProtNLM"/>
    </source>
</evidence>
<evidence type="ECO:0000313" key="3">
    <source>
        <dbReference type="Proteomes" id="UP001454036"/>
    </source>
</evidence>
<gene>
    <name evidence="2" type="ORF">LIER_31720</name>
</gene>
<proteinExistence type="predicted"/>
<evidence type="ECO:0000313" key="2">
    <source>
        <dbReference type="EMBL" id="GAA0184432.1"/>
    </source>
</evidence>
<reference evidence="2 3" key="1">
    <citation type="submission" date="2024-01" db="EMBL/GenBank/DDBJ databases">
        <title>The complete chloroplast genome sequence of Lithospermum erythrorhizon: insights into the phylogenetic relationship among Boraginaceae species and the maternal lineages of purple gromwells.</title>
        <authorList>
            <person name="Okada T."/>
            <person name="Watanabe K."/>
        </authorList>
    </citation>
    <scope>NUCLEOTIDE SEQUENCE [LARGE SCALE GENOMIC DNA]</scope>
</reference>
<dbReference type="EMBL" id="BAABME010011891">
    <property type="protein sequence ID" value="GAA0184432.1"/>
    <property type="molecule type" value="Genomic_DNA"/>
</dbReference>
<dbReference type="Proteomes" id="UP001454036">
    <property type="component" value="Unassembled WGS sequence"/>
</dbReference>
<feature type="compositionally biased region" description="Acidic residues" evidence="1">
    <location>
        <begin position="71"/>
        <end position="81"/>
    </location>
</feature>
<dbReference type="GO" id="GO:0003676">
    <property type="term" value="F:nucleic acid binding"/>
    <property type="evidence" value="ECO:0007669"/>
    <property type="project" value="InterPro"/>
</dbReference>
<sequence length="107" mass="12456">MSSLLVDQKKSRKKDIDEIRKIGKTEKLRKWVINHCGWCRQTGHNQRSCPSKKQGQEAVKVEISKKKEPELMEAEPTEPVEVEPAPMESQPWNLHLNLWKSNLLNNL</sequence>
<keyword evidence="3" id="KW-1185">Reference proteome</keyword>
<protein>
    <recommendedName>
        <fullName evidence="4">CCHC-type domain-containing protein</fullName>
    </recommendedName>
</protein>
<feature type="region of interest" description="Disordered" evidence="1">
    <location>
        <begin position="64"/>
        <end position="86"/>
    </location>
</feature>
<dbReference type="SUPFAM" id="SSF57756">
    <property type="entry name" value="Retrovirus zinc finger-like domains"/>
    <property type="match status" value="1"/>
</dbReference>